<name>A0ABQ3KYA0_9ALTE</name>
<proteinExistence type="inferred from homology"/>
<keyword evidence="4" id="KW-0378">Hydrolase</keyword>
<evidence type="ECO:0000313" key="10">
    <source>
        <dbReference type="EMBL" id="GHG60857.1"/>
    </source>
</evidence>
<feature type="signal peptide" evidence="8">
    <location>
        <begin position="1"/>
        <end position="21"/>
    </location>
</feature>
<dbReference type="PANTHER" id="PTHR11705:SF143">
    <property type="entry name" value="SLL0236 PROTEIN"/>
    <property type="match status" value="1"/>
</dbReference>
<keyword evidence="6" id="KW-0482">Metalloprotease</keyword>
<evidence type="ECO:0000256" key="6">
    <source>
        <dbReference type="ARBA" id="ARBA00023049"/>
    </source>
</evidence>
<comment type="caution">
    <text evidence="7">Lacks conserved residue(s) required for the propagation of feature annotation.</text>
</comment>
<evidence type="ECO:0000256" key="4">
    <source>
        <dbReference type="ARBA" id="ARBA00022801"/>
    </source>
</evidence>
<dbReference type="Pfam" id="PF00246">
    <property type="entry name" value="Peptidase_M14"/>
    <property type="match status" value="1"/>
</dbReference>
<evidence type="ECO:0000256" key="2">
    <source>
        <dbReference type="ARBA" id="ARBA00005988"/>
    </source>
</evidence>
<evidence type="ECO:0000313" key="11">
    <source>
        <dbReference type="Proteomes" id="UP000659697"/>
    </source>
</evidence>
<dbReference type="EMBL" id="BNAO01000001">
    <property type="protein sequence ID" value="GHG60857.1"/>
    <property type="molecule type" value="Genomic_DNA"/>
</dbReference>
<dbReference type="Proteomes" id="UP000659697">
    <property type="component" value="Unassembled WGS sequence"/>
</dbReference>
<keyword evidence="5" id="KW-0862">Zinc</keyword>
<dbReference type="SUPFAM" id="SSF53187">
    <property type="entry name" value="Zn-dependent exopeptidases"/>
    <property type="match status" value="1"/>
</dbReference>
<comment type="similarity">
    <text evidence="2 7">Belongs to the peptidase M14 family.</text>
</comment>
<evidence type="ECO:0000256" key="5">
    <source>
        <dbReference type="ARBA" id="ARBA00022833"/>
    </source>
</evidence>
<accession>A0ABQ3KYA0</accession>
<keyword evidence="11" id="KW-1185">Reference proteome</keyword>
<sequence>MNKYIAFFLSVLLAVVGNVKAQSMTISDYLQQQQPGLDKARLQLQDIEPLIKHYQQSSLVEVTELGRSVEHRPIYMLRLGQGKKRVLAWSQMHGDEHTATAAIFDLLKYATAPEQAAWLKHWQSEITLYLIPMLNPDGAARNTRVNAQGIDINRDALALQSPEGQLLMATATKLKPHYGFNLHDQNRFHAAGDAPNPATISLLAPAYNEAREINASRKAAMQLIALVKPWLDQQIPQHVGRYNDTWSPRSFGDTFARMGISTVLVEAGGHRADDHRQVARRLNFQLYVQWLDAIASGSYQQASLDDYEAIPFNRSGGMKDLILQNLQLRVEQTEATLDLAVNFHTESDRYARIHELGDLSVHSAYHQFDVSGLAFRPGKAYRLEKVLQLDTAAHLKLLAAGYTHFSGEAKLLQSSSSLPVLLNPLRPPQQTPQLRQGATFLLVNAEGEVVQALLNGQLLELATGKVRNPLGT</sequence>
<feature type="chain" id="PRO_5045160255" description="Peptidase M14 domain-containing protein" evidence="8">
    <location>
        <begin position="22"/>
        <end position="472"/>
    </location>
</feature>
<organism evidence="10 11">
    <name type="scientific">Alishewanella longhuensis</name>
    <dbReference type="NCBI Taxonomy" id="1091037"/>
    <lineage>
        <taxon>Bacteria</taxon>
        <taxon>Pseudomonadati</taxon>
        <taxon>Pseudomonadota</taxon>
        <taxon>Gammaproteobacteria</taxon>
        <taxon>Alteromonadales</taxon>
        <taxon>Alteromonadaceae</taxon>
        <taxon>Alishewanella</taxon>
    </lineage>
</organism>
<feature type="domain" description="Peptidase M14" evidence="9">
    <location>
        <begin position="28"/>
        <end position="344"/>
    </location>
</feature>
<evidence type="ECO:0000256" key="8">
    <source>
        <dbReference type="SAM" id="SignalP"/>
    </source>
</evidence>
<evidence type="ECO:0000259" key="9">
    <source>
        <dbReference type="PROSITE" id="PS52035"/>
    </source>
</evidence>
<evidence type="ECO:0000256" key="1">
    <source>
        <dbReference type="ARBA" id="ARBA00001947"/>
    </source>
</evidence>
<protein>
    <recommendedName>
        <fullName evidence="9">Peptidase M14 domain-containing protein</fullName>
    </recommendedName>
</protein>
<comment type="cofactor">
    <cofactor evidence="1">
        <name>Zn(2+)</name>
        <dbReference type="ChEBI" id="CHEBI:29105"/>
    </cofactor>
</comment>
<evidence type="ECO:0000256" key="7">
    <source>
        <dbReference type="PROSITE-ProRule" id="PRU01379"/>
    </source>
</evidence>
<dbReference type="RefSeq" id="WP_189429740.1">
    <property type="nucleotide sequence ID" value="NZ_BNAO01000001.1"/>
</dbReference>
<evidence type="ECO:0000256" key="3">
    <source>
        <dbReference type="ARBA" id="ARBA00022670"/>
    </source>
</evidence>
<dbReference type="PANTHER" id="PTHR11705">
    <property type="entry name" value="PROTEASE FAMILY M14 CARBOXYPEPTIDASE A,B"/>
    <property type="match status" value="1"/>
</dbReference>
<keyword evidence="3" id="KW-0645">Protease</keyword>
<dbReference type="InterPro" id="IPR000834">
    <property type="entry name" value="Peptidase_M14"/>
</dbReference>
<keyword evidence="8" id="KW-0732">Signal</keyword>
<gene>
    <name evidence="10" type="ORF">GCM10010919_04660</name>
</gene>
<dbReference type="Gene3D" id="3.40.630.10">
    <property type="entry name" value="Zn peptidases"/>
    <property type="match status" value="1"/>
</dbReference>
<reference evidence="11" key="1">
    <citation type="journal article" date="2019" name="Int. J. Syst. Evol. Microbiol.">
        <title>The Global Catalogue of Microorganisms (GCM) 10K type strain sequencing project: providing services to taxonomists for standard genome sequencing and annotation.</title>
        <authorList>
            <consortium name="The Broad Institute Genomics Platform"/>
            <consortium name="The Broad Institute Genome Sequencing Center for Infectious Disease"/>
            <person name="Wu L."/>
            <person name="Ma J."/>
        </authorList>
    </citation>
    <scope>NUCLEOTIDE SEQUENCE [LARGE SCALE GENOMIC DNA]</scope>
    <source>
        <strain evidence="11">CGMCC 1.7003</strain>
    </source>
</reference>
<dbReference type="PROSITE" id="PS52035">
    <property type="entry name" value="PEPTIDASE_M14"/>
    <property type="match status" value="1"/>
</dbReference>
<comment type="caution">
    <text evidence="10">The sequence shown here is derived from an EMBL/GenBank/DDBJ whole genome shotgun (WGS) entry which is preliminary data.</text>
</comment>